<feature type="region of interest" description="Disordered" evidence="1">
    <location>
        <begin position="116"/>
        <end position="137"/>
    </location>
</feature>
<dbReference type="Gene3D" id="3.90.1340.10">
    <property type="entry name" value="Phage tail collar domain"/>
    <property type="match status" value="1"/>
</dbReference>
<name>A0A1I6MTH2_9BACT</name>
<sequence length="171" mass="18292">MPYLGEITMFAGPFTPEGWKICAGQEMSVQHNQALYSIIGNQYGGDNRVFYLPDLRDRFPVQPATKYQVGKQGGATQYKIAPENLPTQVHTVNDPGHKHVVDLSSAPHTSAFAVPTVPGEASRATTTAGTTGTGKSGMTVTQVPLTITPPSLSINFIICVEGGDYPPRSDD</sequence>
<feature type="domain" description="Phage tail collar" evidence="2">
    <location>
        <begin position="5"/>
        <end position="60"/>
    </location>
</feature>
<dbReference type="Pfam" id="PF07484">
    <property type="entry name" value="Collar"/>
    <property type="match status" value="1"/>
</dbReference>
<accession>A0A1I6MTH2</accession>
<protein>
    <submittedName>
        <fullName evidence="3">Microcystin-dependent protein</fullName>
    </submittedName>
</protein>
<keyword evidence="4" id="KW-1185">Reference proteome</keyword>
<gene>
    <name evidence="3" type="ORF">SAMN05421771_3603</name>
</gene>
<dbReference type="InterPro" id="IPR037053">
    <property type="entry name" value="Phage_tail_collar_dom_sf"/>
</dbReference>
<dbReference type="EMBL" id="FOZL01000001">
    <property type="protein sequence ID" value="SFS18937.1"/>
    <property type="molecule type" value="Genomic_DNA"/>
</dbReference>
<dbReference type="STRING" id="474950.SAMN05421771_3603"/>
<evidence type="ECO:0000256" key="1">
    <source>
        <dbReference type="SAM" id="MobiDB-lite"/>
    </source>
</evidence>
<evidence type="ECO:0000313" key="4">
    <source>
        <dbReference type="Proteomes" id="UP000199024"/>
    </source>
</evidence>
<dbReference type="OrthoDB" id="9810174at2"/>
<dbReference type="AlphaFoldDB" id="A0A1I6MTH2"/>
<proteinExistence type="predicted"/>
<dbReference type="Proteomes" id="UP000199024">
    <property type="component" value="Unassembled WGS sequence"/>
</dbReference>
<dbReference type="SUPFAM" id="SSF88874">
    <property type="entry name" value="Receptor-binding domain of short tail fibre protein gp12"/>
    <property type="match status" value="1"/>
</dbReference>
<reference evidence="3 4" key="1">
    <citation type="submission" date="2016-10" db="EMBL/GenBank/DDBJ databases">
        <authorList>
            <person name="de Groot N.N."/>
        </authorList>
    </citation>
    <scope>NUCLEOTIDE SEQUENCE [LARGE SCALE GENOMIC DNA]</scope>
    <source>
        <strain evidence="3 4">DSM 21001</strain>
    </source>
</reference>
<organism evidence="3 4">
    <name type="scientific">Granulicella pectinivorans</name>
    <dbReference type="NCBI Taxonomy" id="474950"/>
    <lineage>
        <taxon>Bacteria</taxon>
        <taxon>Pseudomonadati</taxon>
        <taxon>Acidobacteriota</taxon>
        <taxon>Terriglobia</taxon>
        <taxon>Terriglobales</taxon>
        <taxon>Acidobacteriaceae</taxon>
        <taxon>Granulicella</taxon>
    </lineage>
</organism>
<dbReference type="RefSeq" id="WP_089841276.1">
    <property type="nucleotide sequence ID" value="NZ_FOZL01000001.1"/>
</dbReference>
<evidence type="ECO:0000313" key="3">
    <source>
        <dbReference type="EMBL" id="SFS18937.1"/>
    </source>
</evidence>
<evidence type="ECO:0000259" key="2">
    <source>
        <dbReference type="Pfam" id="PF07484"/>
    </source>
</evidence>
<dbReference type="InterPro" id="IPR011083">
    <property type="entry name" value="Phage_tail_collar_dom"/>
</dbReference>